<keyword evidence="1" id="KW-0732">Signal</keyword>
<comment type="caution">
    <text evidence="2">The sequence shown here is derived from an EMBL/GenBank/DDBJ whole genome shotgun (WGS) entry which is preliminary data.</text>
</comment>
<evidence type="ECO:0000313" key="3">
    <source>
        <dbReference type="Proteomes" id="UP000188879"/>
    </source>
</evidence>
<evidence type="ECO:0000313" key="2">
    <source>
        <dbReference type="EMBL" id="ONG55495.1"/>
    </source>
</evidence>
<gene>
    <name evidence="2" type="ORF">BKE38_09150</name>
</gene>
<evidence type="ECO:0008006" key="4">
    <source>
        <dbReference type="Google" id="ProtNLM"/>
    </source>
</evidence>
<feature type="signal peptide" evidence="1">
    <location>
        <begin position="1"/>
        <end position="18"/>
    </location>
</feature>
<dbReference type="RefSeq" id="WP_076957051.1">
    <property type="nucleotide sequence ID" value="NZ_MLCO01000073.1"/>
</dbReference>
<protein>
    <recommendedName>
        <fullName evidence="4">Lipoprotein</fullName>
    </recommendedName>
</protein>
<organism evidence="2 3">
    <name type="scientific">Teichococcus deserti</name>
    <dbReference type="NCBI Taxonomy" id="1817963"/>
    <lineage>
        <taxon>Bacteria</taxon>
        <taxon>Pseudomonadati</taxon>
        <taxon>Pseudomonadota</taxon>
        <taxon>Alphaproteobacteria</taxon>
        <taxon>Acetobacterales</taxon>
        <taxon>Roseomonadaceae</taxon>
        <taxon>Roseomonas</taxon>
    </lineage>
</organism>
<keyword evidence="3" id="KW-1185">Reference proteome</keyword>
<name>A0A1V2H3N3_9PROT</name>
<proteinExistence type="predicted"/>
<accession>A0A1V2H3N3</accession>
<dbReference type="AlphaFoldDB" id="A0A1V2H3N3"/>
<reference evidence="2 3" key="1">
    <citation type="submission" date="2016-10" db="EMBL/GenBank/DDBJ databases">
        <title>Draft Genome sequence of Roseomonas sp. strain M3.</title>
        <authorList>
            <person name="Subhash Y."/>
            <person name="Lee S."/>
        </authorList>
    </citation>
    <scope>NUCLEOTIDE SEQUENCE [LARGE SCALE GENOMIC DNA]</scope>
    <source>
        <strain evidence="2 3">M3</strain>
    </source>
</reference>
<evidence type="ECO:0000256" key="1">
    <source>
        <dbReference type="SAM" id="SignalP"/>
    </source>
</evidence>
<sequence length="165" mass="17009">MKPALLLLAALTTLPSCAALVTEGSAEVAGLGGAALASAVTRDTAVTAGIGVGVLSAARAGLAYTRRQLQSAEQDGIANAAGPLRPGAVARWQVKHSLPVGDPAGQVTIVREIGGLGFACREIVFSIETEVPIETEFFTAIICRNGERWKWASAEPATARWGSLQ</sequence>
<dbReference type="EMBL" id="MLCO01000073">
    <property type="protein sequence ID" value="ONG55495.1"/>
    <property type="molecule type" value="Genomic_DNA"/>
</dbReference>
<dbReference type="Proteomes" id="UP000188879">
    <property type="component" value="Unassembled WGS sequence"/>
</dbReference>
<feature type="chain" id="PRO_5013138357" description="Lipoprotein" evidence="1">
    <location>
        <begin position="19"/>
        <end position="165"/>
    </location>
</feature>